<protein>
    <submittedName>
        <fullName evidence="1">DNA repair protein RAD52-like protein</fullName>
    </submittedName>
</protein>
<name>A0A8D9UGW3_9CAUD</name>
<proteinExistence type="predicted"/>
<evidence type="ECO:0000313" key="1">
    <source>
        <dbReference type="EMBL" id="DAD55362.1"/>
    </source>
</evidence>
<sequence>MENLAIYNAVRSVPDSAKRQIGAGRLKGKTDINPMWRLKTLTEQFGPCGIGWKYTITDKRLEQGANGEVAAFLDIDLFVNVDGAWSDAIPGTGGSAFVAKEKNGPYTSDECFKMALTDAISVACKALGFGADVYWEADRSKYDKPAPVTYPKGTVICESCGMPIKSVTCQGIRYSPDDISDRALDRYGKRLCWGCMKAANAAEKKHAADNG</sequence>
<accession>A0A8D9UGW3</accession>
<reference evidence="1" key="1">
    <citation type="journal article" date="2021" name="Proc. Natl. Acad. Sci. U.S.A.">
        <title>A Catalog of Tens of Thousands of Viruses from Human Metagenomes Reveals Hidden Associations with Chronic Diseases.</title>
        <authorList>
            <person name="Tisza M.J."/>
            <person name="Buck C.B."/>
        </authorList>
    </citation>
    <scope>NUCLEOTIDE SEQUENCE</scope>
    <source>
        <strain evidence="1">Ct5O42</strain>
    </source>
</reference>
<organism evidence="1">
    <name type="scientific">Podoviridae sp. ct5O42</name>
    <dbReference type="NCBI Taxonomy" id="2826084"/>
    <lineage>
        <taxon>Viruses</taxon>
        <taxon>Duplodnaviria</taxon>
        <taxon>Heunggongvirae</taxon>
        <taxon>Uroviricota</taxon>
        <taxon>Caudoviricetes</taxon>
    </lineage>
</organism>
<dbReference type="EMBL" id="BK014723">
    <property type="protein sequence ID" value="DAD55362.1"/>
    <property type="molecule type" value="Genomic_DNA"/>
</dbReference>